<feature type="compositionally biased region" description="Polar residues" evidence="1">
    <location>
        <begin position="186"/>
        <end position="195"/>
    </location>
</feature>
<dbReference type="EMBL" id="CAJQZP010000978">
    <property type="protein sequence ID" value="CAG5005306.1"/>
    <property type="molecule type" value="Genomic_DNA"/>
</dbReference>
<accession>A0A8S3XCF4</accession>
<proteinExistence type="predicted"/>
<reference evidence="2" key="1">
    <citation type="submission" date="2021-04" db="EMBL/GenBank/DDBJ databases">
        <authorList>
            <person name="Tunstrom K."/>
        </authorList>
    </citation>
    <scope>NUCLEOTIDE SEQUENCE</scope>
</reference>
<comment type="caution">
    <text evidence="2">The sequence shown here is derived from an EMBL/GenBank/DDBJ whole genome shotgun (WGS) entry which is preliminary data.</text>
</comment>
<dbReference type="OrthoDB" id="8035982at2759"/>
<protein>
    <submittedName>
        <fullName evidence="2">(apollo) hypothetical protein</fullName>
    </submittedName>
</protein>
<evidence type="ECO:0000313" key="2">
    <source>
        <dbReference type="EMBL" id="CAG5005306.1"/>
    </source>
</evidence>
<feature type="compositionally biased region" description="Basic and acidic residues" evidence="1">
    <location>
        <begin position="122"/>
        <end position="133"/>
    </location>
</feature>
<keyword evidence="3" id="KW-1185">Reference proteome</keyword>
<feature type="region of interest" description="Disordered" evidence="1">
    <location>
        <begin position="120"/>
        <end position="145"/>
    </location>
</feature>
<organism evidence="2 3">
    <name type="scientific">Parnassius apollo</name>
    <name type="common">Apollo butterfly</name>
    <name type="synonym">Papilio apollo</name>
    <dbReference type="NCBI Taxonomy" id="110799"/>
    <lineage>
        <taxon>Eukaryota</taxon>
        <taxon>Metazoa</taxon>
        <taxon>Ecdysozoa</taxon>
        <taxon>Arthropoda</taxon>
        <taxon>Hexapoda</taxon>
        <taxon>Insecta</taxon>
        <taxon>Pterygota</taxon>
        <taxon>Neoptera</taxon>
        <taxon>Endopterygota</taxon>
        <taxon>Lepidoptera</taxon>
        <taxon>Glossata</taxon>
        <taxon>Ditrysia</taxon>
        <taxon>Papilionoidea</taxon>
        <taxon>Papilionidae</taxon>
        <taxon>Parnassiinae</taxon>
        <taxon>Parnassini</taxon>
        <taxon>Parnassius</taxon>
        <taxon>Parnassius</taxon>
    </lineage>
</organism>
<name>A0A8S3XCF4_PARAO</name>
<gene>
    <name evidence="2" type="ORF">PAPOLLO_LOCUS14542</name>
</gene>
<dbReference type="AlphaFoldDB" id="A0A8S3XCF4"/>
<dbReference type="Proteomes" id="UP000691718">
    <property type="component" value="Unassembled WGS sequence"/>
</dbReference>
<evidence type="ECO:0000256" key="1">
    <source>
        <dbReference type="SAM" id="MobiDB-lite"/>
    </source>
</evidence>
<feature type="region of interest" description="Disordered" evidence="1">
    <location>
        <begin position="180"/>
        <end position="217"/>
    </location>
</feature>
<evidence type="ECO:0000313" key="3">
    <source>
        <dbReference type="Proteomes" id="UP000691718"/>
    </source>
</evidence>
<feature type="compositionally biased region" description="Polar residues" evidence="1">
    <location>
        <begin position="204"/>
        <end position="217"/>
    </location>
</feature>
<sequence length="217" mass="24627">MQQLVKLMKDLVDFQVQQKTCAKLPPDLADFLKWLTSPSNSDDSNYNQFNTVQDEFITSNDNYLKSPDIAPNFNILAANEIKEDPRSECLATLHAVQDLLNQYEDLSDEDKMPTFYGKRSVSVRDKRNLTQKKDRNKTRAQNRQMLSKNRITKFVRKSGIKHTKTTASSIEAINTSEGVRRKKNISNDAVNTTDVKASVLNHGAKSSSKSNKPQSRT</sequence>